<keyword evidence="1" id="KW-0805">Transcription regulation</keyword>
<gene>
    <name evidence="6" type="ORF">AAF454_05265</name>
</gene>
<dbReference type="EMBL" id="JBCEWA010000003">
    <property type="protein sequence ID" value="MEL5987820.1"/>
    <property type="molecule type" value="Genomic_DNA"/>
</dbReference>
<dbReference type="PROSITE" id="PS51077">
    <property type="entry name" value="HTH_ICLR"/>
    <property type="match status" value="1"/>
</dbReference>
<feature type="domain" description="HTH iclR-type" evidence="4">
    <location>
        <begin position="5"/>
        <end position="65"/>
    </location>
</feature>
<dbReference type="PANTHER" id="PTHR30136:SF24">
    <property type="entry name" value="HTH-TYPE TRANSCRIPTIONAL REPRESSOR ALLR"/>
    <property type="match status" value="1"/>
</dbReference>
<dbReference type="InterPro" id="IPR014757">
    <property type="entry name" value="Tscrpt_reg_IclR_C"/>
</dbReference>
<dbReference type="Gene3D" id="1.10.10.10">
    <property type="entry name" value="Winged helix-like DNA-binding domain superfamily/Winged helix DNA-binding domain"/>
    <property type="match status" value="1"/>
</dbReference>
<reference evidence="6 7" key="1">
    <citation type="submission" date="2024-04" db="EMBL/GenBank/DDBJ databases">
        <authorList>
            <person name="Wu Y.S."/>
            <person name="Zhang L."/>
        </authorList>
    </citation>
    <scope>NUCLEOTIDE SEQUENCE [LARGE SCALE GENOMIC DNA]</scope>
    <source>
        <strain evidence="6 7">KG-01</strain>
    </source>
</reference>
<organism evidence="6 7">
    <name type="scientific">Kurthia gibsonii</name>
    <dbReference type="NCBI Taxonomy" id="33946"/>
    <lineage>
        <taxon>Bacteria</taxon>
        <taxon>Bacillati</taxon>
        <taxon>Bacillota</taxon>
        <taxon>Bacilli</taxon>
        <taxon>Bacillales</taxon>
        <taxon>Caryophanaceae</taxon>
        <taxon>Kurthia</taxon>
    </lineage>
</organism>
<dbReference type="SUPFAM" id="SSF55781">
    <property type="entry name" value="GAF domain-like"/>
    <property type="match status" value="1"/>
</dbReference>
<feature type="domain" description="IclR-ED" evidence="5">
    <location>
        <begin position="66"/>
        <end position="249"/>
    </location>
</feature>
<dbReference type="Proteomes" id="UP001398420">
    <property type="component" value="Unassembled WGS sequence"/>
</dbReference>
<sequence>MQSKNKTVVRSMEILNLFINHAKLTFNEIIELSGIPKTSVYRMLQSLEEMGLLDKDANGKYSLGILFLRFGHLVSERIDLRQVALPAMEKLHQDLGEAINLIIRDGDEAVYIEKLQSIQPVRLYTTIGRRTPLYAGACARAILSFLPPTEREDYLKRVELTAYAKGTITSEEALRHSISETRNKGYTVSFSELEDFTAAVGVPIFNHLGEVVAAISIAGIETNYTEEHLAVFIPKAKEAALDISLKLGYRPEV</sequence>
<evidence type="ECO:0000259" key="5">
    <source>
        <dbReference type="PROSITE" id="PS51078"/>
    </source>
</evidence>
<keyword evidence="2" id="KW-0238">DNA-binding</keyword>
<dbReference type="InterPro" id="IPR050707">
    <property type="entry name" value="HTH_MetabolicPath_Reg"/>
</dbReference>
<dbReference type="InterPro" id="IPR029016">
    <property type="entry name" value="GAF-like_dom_sf"/>
</dbReference>
<evidence type="ECO:0000256" key="2">
    <source>
        <dbReference type="ARBA" id="ARBA00023125"/>
    </source>
</evidence>
<evidence type="ECO:0000256" key="3">
    <source>
        <dbReference type="ARBA" id="ARBA00023163"/>
    </source>
</evidence>
<dbReference type="InterPro" id="IPR036390">
    <property type="entry name" value="WH_DNA-bd_sf"/>
</dbReference>
<accession>A0ABU9LL33</accession>
<dbReference type="Pfam" id="PF01614">
    <property type="entry name" value="IclR_C"/>
    <property type="match status" value="1"/>
</dbReference>
<dbReference type="RefSeq" id="WP_068456351.1">
    <property type="nucleotide sequence ID" value="NZ_CP147847.1"/>
</dbReference>
<evidence type="ECO:0000256" key="1">
    <source>
        <dbReference type="ARBA" id="ARBA00023015"/>
    </source>
</evidence>
<dbReference type="InterPro" id="IPR005471">
    <property type="entry name" value="Tscrpt_reg_IclR_N"/>
</dbReference>
<dbReference type="PROSITE" id="PS51078">
    <property type="entry name" value="ICLR_ED"/>
    <property type="match status" value="1"/>
</dbReference>
<dbReference type="InterPro" id="IPR036388">
    <property type="entry name" value="WH-like_DNA-bd_sf"/>
</dbReference>
<name>A0ABU9LL33_9BACL</name>
<evidence type="ECO:0000259" key="4">
    <source>
        <dbReference type="PROSITE" id="PS51077"/>
    </source>
</evidence>
<keyword evidence="3" id="KW-0804">Transcription</keyword>
<dbReference type="PANTHER" id="PTHR30136">
    <property type="entry name" value="HELIX-TURN-HELIX TRANSCRIPTIONAL REGULATOR, ICLR FAMILY"/>
    <property type="match status" value="1"/>
</dbReference>
<dbReference type="Pfam" id="PF09339">
    <property type="entry name" value="HTH_IclR"/>
    <property type="match status" value="1"/>
</dbReference>
<dbReference type="SUPFAM" id="SSF46785">
    <property type="entry name" value="Winged helix' DNA-binding domain"/>
    <property type="match status" value="1"/>
</dbReference>
<evidence type="ECO:0000313" key="6">
    <source>
        <dbReference type="EMBL" id="MEL5987820.1"/>
    </source>
</evidence>
<dbReference type="Gene3D" id="3.30.450.40">
    <property type="match status" value="1"/>
</dbReference>
<evidence type="ECO:0000313" key="7">
    <source>
        <dbReference type="Proteomes" id="UP001398420"/>
    </source>
</evidence>
<keyword evidence="7" id="KW-1185">Reference proteome</keyword>
<comment type="caution">
    <text evidence="6">The sequence shown here is derived from an EMBL/GenBank/DDBJ whole genome shotgun (WGS) entry which is preliminary data.</text>
</comment>
<proteinExistence type="predicted"/>
<dbReference type="SMART" id="SM00346">
    <property type="entry name" value="HTH_ICLR"/>
    <property type="match status" value="1"/>
</dbReference>
<protein>
    <submittedName>
        <fullName evidence="6">IclR family transcriptional regulator</fullName>
    </submittedName>
</protein>